<keyword evidence="2" id="KW-1185">Reference proteome</keyword>
<evidence type="ECO:0000313" key="1">
    <source>
        <dbReference type="EMBL" id="KIH67336.1"/>
    </source>
</evidence>
<name>A0A0C2HCP9_9BILA</name>
<gene>
    <name evidence="1" type="ORF">ANCDUO_02331</name>
</gene>
<organism evidence="1 2">
    <name type="scientific">Ancylostoma duodenale</name>
    <dbReference type="NCBI Taxonomy" id="51022"/>
    <lineage>
        <taxon>Eukaryota</taxon>
        <taxon>Metazoa</taxon>
        <taxon>Ecdysozoa</taxon>
        <taxon>Nematoda</taxon>
        <taxon>Chromadorea</taxon>
        <taxon>Rhabditida</taxon>
        <taxon>Rhabditina</taxon>
        <taxon>Rhabditomorpha</taxon>
        <taxon>Strongyloidea</taxon>
        <taxon>Ancylostomatidae</taxon>
        <taxon>Ancylostomatinae</taxon>
        <taxon>Ancylostoma</taxon>
    </lineage>
</organism>
<protein>
    <submittedName>
        <fullName evidence="1">Uncharacterized protein</fullName>
    </submittedName>
</protein>
<accession>A0A0C2HCP9</accession>
<dbReference type="Proteomes" id="UP000054047">
    <property type="component" value="Unassembled WGS sequence"/>
</dbReference>
<evidence type="ECO:0000313" key="2">
    <source>
        <dbReference type="Proteomes" id="UP000054047"/>
    </source>
</evidence>
<dbReference type="EMBL" id="KN726739">
    <property type="protein sequence ID" value="KIH67336.1"/>
    <property type="molecule type" value="Genomic_DNA"/>
</dbReference>
<sequence>MERRISIMEMRMLRWMGGTTHLDRIGNQDIRQRFGVAATADKLPEARLRWFGHVLRADGGKVLVSM</sequence>
<dbReference type="AlphaFoldDB" id="A0A0C2HCP9"/>
<reference evidence="1 2" key="1">
    <citation type="submission" date="2013-12" db="EMBL/GenBank/DDBJ databases">
        <title>Draft genome of the parsitic nematode Ancylostoma duodenale.</title>
        <authorList>
            <person name="Mitreva M."/>
        </authorList>
    </citation>
    <scope>NUCLEOTIDE SEQUENCE [LARGE SCALE GENOMIC DNA]</scope>
    <source>
        <strain evidence="1 2">Zhejiang</strain>
    </source>
</reference>
<proteinExistence type="predicted"/>
<dbReference type="OrthoDB" id="5832087at2759"/>